<name>A0A8E0VLT4_9TREM</name>
<keyword evidence="4" id="KW-1185">Reference proteome</keyword>
<evidence type="ECO:0000313" key="4">
    <source>
        <dbReference type="Proteomes" id="UP000728185"/>
    </source>
</evidence>
<dbReference type="Proteomes" id="UP000728185">
    <property type="component" value="Unassembled WGS sequence"/>
</dbReference>
<reference evidence="3" key="1">
    <citation type="submission" date="2019-05" db="EMBL/GenBank/DDBJ databases">
        <title>Annotation for the trematode Fasciolopsis buski.</title>
        <authorList>
            <person name="Choi Y.-J."/>
        </authorList>
    </citation>
    <scope>NUCLEOTIDE SEQUENCE</scope>
    <source>
        <strain evidence="3">HT</strain>
        <tissue evidence="3">Whole worm</tissue>
    </source>
</reference>
<protein>
    <submittedName>
        <fullName evidence="3">Putative rna and export factor binding protein</fullName>
    </submittedName>
</protein>
<feature type="domain" description="RRM" evidence="2">
    <location>
        <begin position="121"/>
        <end position="192"/>
    </location>
</feature>
<evidence type="ECO:0000259" key="2">
    <source>
        <dbReference type="PROSITE" id="PS50102"/>
    </source>
</evidence>
<evidence type="ECO:0000313" key="3">
    <source>
        <dbReference type="EMBL" id="KAA0193078.1"/>
    </source>
</evidence>
<dbReference type="OrthoDB" id="346839at2759"/>
<dbReference type="GO" id="GO:0003723">
    <property type="term" value="F:RNA binding"/>
    <property type="evidence" value="ECO:0007669"/>
    <property type="project" value="UniProtKB-UniRule"/>
</dbReference>
<sequence length="322" mass="35470">MDRVNKRELHIEALTKFGVFPSLICTRMTVKALEPTLAYNAHSHSLARPTTYRARPTLRRFPPTLIPDLPSLPIVAPTSAGLICRTTAPGGLFADLATPSEALLALSSEIGDMNLSPIQSFRVKMSNFQPSFTLDDFFELFSSMGSVHLCNLIRTGLAEVVNNKAPDARESVRRYHGRELDKKPMHVQLMTPIPDRMEGTAAPNTMRFASLLGPSVGTGPYKSDVPLSQSRKYGQYATSGTSEVDVSVIGKAFFNVATDSGPRRPVGFTVSLRQLLDVGFAVVSAFTTQYLYCQQFPSHSQLYKHTSNILRIQVSTPITIYQ</sequence>
<dbReference type="InterPro" id="IPR012677">
    <property type="entry name" value="Nucleotide-bd_a/b_plait_sf"/>
</dbReference>
<dbReference type="InterPro" id="IPR035979">
    <property type="entry name" value="RBD_domain_sf"/>
</dbReference>
<organism evidence="3 4">
    <name type="scientific">Fasciolopsis buskii</name>
    <dbReference type="NCBI Taxonomy" id="27845"/>
    <lineage>
        <taxon>Eukaryota</taxon>
        <taxon>Metazoa</taxon>
        <taxon>Spiralia</taxon>
        <taxon>Lophotrochozoa</taxon>
        <taxon>Platyhelminthes</taxon>
        <taxon>Trematoda</taxon>
        <taxon>Digenea</taxon>
        <taxon>Plagiorchiida</taxon>
        <taxon>Echinostomata</taxon>
        <taxon>Echinostomatoidea</taxon>
        <taxon>Fasciolidae</taxon>
        <taxon>Fasciolopsis</taxon>
    </lineage>
</organism>
<dbReference type="AlphaFoldDB" id="A0A8E0VLT4"/>
<accession>A0A8E0VLT4</accession>
<dbReference type="EMBL" id="LUCM01005274">
    <property type="protein sequence ID" value="KAA0193078.1"/>
    <property type="molecule type" value="Genomic_DNA"/>
</dbReference>
<dbReference type="Gene3D" id="3.30.70.330">
    <property type="match status" value="1"/>
</dbReference>
<dbReference type="SUPFAM" id="SSF54928">
    <property type="entry name" value="RNA-binding domain, RBD"/>
    <property type="match status" value="1"/>
</dbReference>
<dbReference type="InterPro" id="IPR000504">
    <property type="entry name" value="RRM_dom"/>
</dbReference>
<gene>
    <name evidence="3" type="ORF">FBUS_03210</name>
</gene>
<dbReference type="PROSITE" id="PS50102">
    <property type="entry name" value="RRM"/>
    <property type="match status" value="1"/>
</dbReference>
<proteinExistence type="predicted"/>
<keyword evidence="1" id="KW-0694">RNA-binding</keyword>
<evidence type="ECO:0000256" key="1">
    <source>
        <dbReference type="PROSITE-ProRule" id="PRU00176"/>
    </source>
</evidence>
<comment type="caution">
    <text evidence="3">The sequence shown here is derived from an EMBL/GenBank/DDBJ whole genome shotgun (WGS) entry which is preliminary data.</text>
</comment>